<dbReference type="Gene3D" id="3.30.70.580">
    <property type="entry name" value="Pseudouridine synthase I, catalytic domain, N-terminal subdomain"/>
    <property type="match status" value="1"/>
</dbReference>
<dbReference type="InterPro" id="IPR020103">
    <property type="entry name" value="PsdUridine_synth_cat_dom_sf"/>
</dbReference>
<dbReference type="PANTHER" id="PTHR11142:SF0">
    <property type="entry name" value="TRNA PSEUDOURIDINE SYNTHASE-LIKE 1"/>
    <property type="match status" value="1"/>
</dbReference>
<dbReference type="Pfam" id="PF01416">
    <property type="entry name" value="PseudoU_synth_1"/>
    <property type="match status" value="2"/>
</dbReference>
<feature type="domain" description="Pseudouridine synthase I TruA alpha/beta" evidence="8">
    <location>
        <begin position="8"/>
        <end position="102"/>
    </location>
</feature>
<comment type="catalytic activity">
    <reaction evidence="4 7">
        <text>uridine(38/39/40) in tRNA = pseudouridine(38/39/40) in tRNA</text>
        <dbReference type="Rhea" id="RHEA:22376"/>
        <dbReference type="Rhea" id="RHEA-COMP:10085"/>
        <dbReference type="Rhea" id="RHEA-COMP:10087"/>
        <dbReference type="ChEBI" id="CHEBI:65314"/>
        <dbReference type="ChEBI" id="CHEBI:65315"/>
        <dbReference type="EC" id="5.4.99.12"/>
    </reaction>
</comment>
<dbReference type="PANTHER" id="PTHR11142">
    <property type="entry name" value="PSEUDOURIDYLATE SYNTHASE"/>
    <property type="match status" value="1"/>
</dbReference>
<dbReference type="KEGG" id="chu:CHU_0483"/>
<comment type="function">
    <text evidence="4">Formation of pseudouridine at positions 38, 39 and 40 in the anticodon stem and loop of transfer RNAs.</text>
</comment>
<keyword evidence="3 4" id="KW-0413">Isomerase</keyword>
<evidence type="ECO:0000256" key="1">
    <source>
        <dbReference type="ARBA" id="ARBA00009375"/>
    </source>
</evidence>
<evidence type="ECO:0000256" key="4">
    <source>
        <dbReference type="HAMAP-Rule" id="MF_00171"/>
    </source>
</evidence>
<organism evidence="9 10">
    <name type="scientific">Cytophaga hutchinsonii (strain ATCC 33406 / DSM 1761 / CIP 103989 / NBRC 15051 / NCIMB 9469 / D465)</name>
    <dbReference type="NCBI Taxonomy" id="269798"/>
    <lineage>
        <taxon>Bacteria</taxon>
        <taxon>Pseudomonadati</taxon>
        <taxon>Bacteroidota</taxon>
        <taxon>Cytophagia</taxon>
        <taxon>Cytophagales</taxon>
        <taxon>Cytophagaceae</taxon>
        <taxon>Cytophaga</taxon>
    </lineage>
</organism>
<dbReference type="InterPro" id="IPR020095">
    <property type="entry name" value="PsdUridine_synth_TruA_C"/>
</dbReference>
<evidence type="ECO:0000256" key="2">
    <source>
        <dbReference type="ARBA" id="ARBA00022694"/>
    </source>
</evidence>
<dbReference type="OrthoDB" id="9811823at2"/>
<feature type="domain" description="Pseudouridine synthase I TruA alpha/beta" evidence="8">
    <location>
        <begin position="147"/>
        <end position="241"/>
    </location>
</feature>
<gene>
    <name evidence="4 9" type="primary">truA</name>
    <name evidence="9" type="ordered locus">CHU_0483</name>
</gene>
<evidence type="ECO:0000256" key="3">
    <source>
        <dbReference type="ARBA" id="ARBA00023235"/>
    </source>
</evidence>
<dbReference type="FunFam" id="3.30.70.580:FF:000001">
    <property type="entry name" value="tRNA pseudouridine synthase A"/>
    <property type="match status" value="1"/>
</dbReference>
<keyword evidence="2 4" id="KW-0819">tRNA processing</keyword>
<evidence type="ECO:0000256" key="7">
    <source>
        <dbReference type="RuleBase" id="RU003792"/>
    </source>
</evidence>
<name>A0A6N4SNC0_CYTH3</name>
<dbReference type="GO" id="GO:0031119">
    <property type="term" value="P:tRNA pseudouridine synthesis"/>
    <property type="evidence" value="ECO:0007669"/>
    <property type="project" value="UniProtKB-UniRule"/>
</dbReference>
<accession>A0A6N4SNC0</accession>
<dbReference type="InterPro" id="IPR020097">
    <property type="entry name" value="PsdUridine_synth_TruA_a/b_dom"/>
</dbReference>
<sequence>MRYFLDISYRGANYHGWQIQENAVTVQGVLQKALSNVLGAKIDILGSGRTDTGVHASSQIVHLDSPKEIDAALIFRINGYLPKDICIKSARLVQDDAHARFDALSRAYVYRITLVKNPFEIGLAYYFYPPIEIDRMNKAAAILLQYEDFESFSKVHTDVTNFNCTIFHAYWERNGDMLYFHVKANRFLRGMVRTLVGTMLEVGKGRMSLDDFVQIILAKDRKRAGISAPPEALYLSEVEYPAEVYKHV</sequence>
<dbReference type="NCBIfam" id="TIGR00071">
    <property type="entry name" value="hisT_truA"/>
    <property type="match status" value="1"/>
</dbReference>
<dbReference type="Proteomes" id="UP000001822">
    <property type="component" value="Chromosome"/>
</dbReference>
<dbReference type="EMBL" id="CP000383">
    <property type="protein sequence ID" value="ABG57772.1"/>
    <property type="molecule type" value="Genomic_DNA"/>
</dbReference>
<dbReference type="RefSeq" id="WP_011583889.1">
    <property type="nucleotide sequence ID" value="NC_008255.1"/>
</dbReference>
<evidence type="ECO:0000256" key="5">
    <source>
        <dbReference type="PIRSR" id="PIRSR001430-1"/>
    </source>
</evidence>
<comment type="subunit">
    <text evidence="4">Homodimer.</text>
</comment>
<dbReference type="InterPro" id="IPR020094">
    <property type="entry name" value="TruA/RsuA/RluB/E/F_N"/>
</dbReference>
<dbReference type="CDD" id="cd02570">
    <property type="entry name" value="PseudoU_synth_EcTruA"/>
    <property type="match status" value="1"/>
</dbReference>
<evidence type="ECO:0000313" key="10">
    <source>
        <dbReference type="Proteomes" id="UP000001822"/>
    </source>
</evidence>
<dbReference type="SUPFAM" id="SSF55120">
    <property type="entry name" value="Pseudouridine synthase"/>
    <property type="match status" value="1"/>
</dbReference>
<dbReference type="Gene3D" id="3.30.70.660">
    <property type="entry name" value="Pseudouridine synthase I, catalytic domain, C-terminal subdomain"/>
    <property type="match status" value="1"/>
</dbReference>
<evidence type="ECO:0000256" key="6">
    <source>
        <dbReference type="PIRSR" id="PIRSR001430-2"/>
    </source>
</evidence>
<dbReference type="InterPro" id="IPR001406">
    <property type="entry name" value="PsdUridine_synth_TruA"/>
</dbReference>
<reference evidence="9 10" key="1">
    <citation type="journal article" date="2007" name="Appl. Environ. Microbiol.">
        <title>Genome sequence of the cellulolytic gliding bacterium Cytophaga hutchinsonii.</title>
        <authorList>
            <person name="Xie G."/>
            <person name="Bruce D.C."/>
            <person name="Challacombe J.F."/>
            <person name="Chertkov O."/>
            <person name="Detter J.C."/>
            <person name="Gilna P."/>
            <person name="Han C.S."/>
            <person name="Lucas S."/>
            <person name="Misra M."/>
            <person name="Myers G.L."/>
            <person name="Richardson P."/>
            <person name="Tapia R."/>
            <person name="Thayer N."/>
            <person name="Thompson L.S."/>
            <person name="Brettin T.S."/>
            <person name="Henrissat B."/>
            <person name="Wilson D.B."/>
            <person name="McBride M.J."/>
        </authorList>
    </citation>
    <scope>NUCLEOTIDE SEQUENCE [LARGE SCALE GENOMIC DNA]</scope>
    <source>
        <strain evidence="10">ATCC 33406 / DSM 1761 / CIP 103989 / NBRC 15051 / NCIMB 9469 / D465</strain>
    </source>
</reference>
<protein>
    <recommendedName>
        <fullName evidence="4">tRNA pseudouridine synthase A</fullName>
        <ecNumber evidence="4">5.4.99.12</ecNumber>
    </recommendedName>
    <alternativeName>
        <fullName evidence="4">tRNA pseudouridine(38-40) synthase</fullName>
    </alternativeName>
    <alternativeName>
        <fullName evidence="4">tRNA pseudouridylate synthase I</fullName>
    </alternativeName>
    <alternativeName>
        <fullName evidence="4">tRNA-uridine isomerase I</fullName>
    </alternativeName>
</protein>
<feature type="active site" description="Nucleophile" evidence="4 5">
    <location>
        <position position="51"/>
    </location>
</feature>
<dbReference type="AlphaFoldDB" id="A0A6N4SNC0"/>
<comment type="caution">
    <text evidence="4">Lacks conserved residue(s) required for the propagation of feature annotation.</text>
</comment>
<feature type="binding site" evidence="4 6">
    <location>
        <position position="108"/>
    </location>
    <ligand>
        <name>substrate</name>
    </ligand>
</feature>
<dbReference type="EC" id="5.4.99.12" evidence="4"/>
<proteinExistence type="inferred from homology"/>
<dbReference type="PIRSF" id="PIRSF001430">
    <property type="entry name" value="tRNA_psdUrid_synth"/>
    <property type="match status" value="1"/>
</dbReference>
<evidence type="ECO:0000313" key="9">
    <source>
        <dbReference type="EMBL" id="ABG57772.1"/>
    </source>
</evidence>
<dbReference type="GO" id="GO:0016829">
    <property type="term" value="F:lyase activity"/>
    <property type="evidence" value="ECO:0007669"/>
    <property type="project" value="UniProtKB-KW"/>
</dbReference>
<dbReference type="GO" id="GO:0160147">
    <property type="term" value="F:tRNA pseudouridine(38-40) synthase activity"/>
    <property type="evidence" value="ECO:0007669"/>
    <property type="project" value="UniProtKB-EC"/>
</dbReference>
<comment type="similarity">
    <text evidence="1 4 7">Belongs to the tRNA pseudouridine synthase TruA family.</text>
</comment>
<keyword evidence="10" id="KW-1185">Reference proteome</keyword>
<dbReference type="GO" id="GO:0003723">
    <property type="term" value="F:RNA binding"/>
    <property type="evidence" value="ECO:0007669"/>
    <property type="project" value="InterPro"/>
</dbReference>
<evidence type="ECO:0000259" key="8">
    <source>
        <dbReference type="Pfam" id="PF01416"/>
    </source>
</evidence>
<dbReference type="HAMAP" id="MF_00171">
    <property type="entry name" value="TruA"/>
    <property type="match status" value="1"/>
</dbReference>
<keyword evidence="9" id="KW-0456">Lyase</keyword>